<keyword evidence="3" id="KW-0804">Transcription</keyword>
<dbReference type="Proteomes" id="UP000755585">
    <property type="component" value="Unassembled WGS sequence"/>
</dbReference>
<evidence type="ECO:0000259" key="4">
    <source>
        <dbReference type="PROSITE" id="PS50043"/>
    </source>
</evidence>
<dbReference type="Pfam" id="PF00196">
    <property type="entry name" value="GerE"/>
    <property type="match status" value="1"/>
</dbReference>
<organism evidence="5 6">
    <name type="scientific">Kribbella aluminosa</name>
    <dbReference type="NCBI Taxonomy" id="416017"/>
    <lineage>
        <taxon>Bacteria</taxon>
        <taxon>Bacillati</taxon>
        <taxon>Actinomycetota</taxon>
        <taxon>Actinomycetes</taxon>
        <taxon>Propionibacteriales</taxon>
        <taxon>Kribbellaceae</taxon>
        <taxon>Kribbella</taxon>
    </lineage>
</organism>
<keyword evidence="1" id="KW-0805">Transcription regulation</keyword>
<dbReference type="PRINTS" id="PR00038">
    <property type="entry name" value="HTHLUXR"/>
</dbReference>
<evidence type="ECO:0000256" key="1">
    <source>
        <dbReference type="ARBA" id="ARBA00023015"/>
    </source>
</evidence>
<dbReference type="InterPro" id="IPR036388">
    <property type="entry name" value="WH-like_DNA-bd_sf"/>
</dbReference>
<dbReference type="Gene3D" id="1.10.10.10">
    <property type="entry name" value="Winged helix-like DNA-binding domain superfamily/Winged helix DNA-binding domain"/>
    <property type="match status" value="1"/>
</dbReference>
<proteinExistence type="predicted"/>
<comment type="caution">
    <text evidence="5">The sequence shown here is derived from an EMBL/GenBank/DDBJ whole genome shotgun (WGS) entry which is preliminary data.</text>
</comment>
<sequence>MTRRLIDRFAENHVGPEQVAKLDVLTAREREILVLVAKGNSNAEIAADLHLTDHTVKTHVSRMLAKTGTRDRVQAVILAYNAGLVTAGRG</sequence>
<keyword evidence="6" id="KW-1185">Reference proteome</keyword>
<dbReference type="PANTHER" id="PTHR44688:SF16">
    <property type="entry name" value="DNA-BINDING TRANSCRIPTIONAL ACTIVATOR DEVR_DOSR"/>
    <property type="match status" value="1"/>
</dbReference>
<dbReference type="SMART" id="SM00421">
    <property type="entry name" value="HTH_LUXR"/>
    <property type="match status" value="1"/>
</dbReference>
<evidence type="ECO:0000313" key="5">
    <source>
        <dbReference type="EMBL" id="MBP2353466.1"/>
    </source>
</evidence>
<dbReference type="InterPro" id="IPR000792">
    <property type="entry name" value="Tscrpt_reg_LuxR_C"/>
</dbReference>
<feature type="domain" description="HTH luxR-type" evidence="4">
    <location>
        <begin position="18"/>
        <end position="83"/>
    </location>
</feature>
<evidence type="ECO:0000313" key="6">
    <source>
        <dbReference type="Proteomes" id="UP000755585"/>
    </source>
</evidence>
<protein>
    <submittedName>
        <fullName evidence="5">DNA-binding NarL/FixJ family response regulator</fullName>
    </submittedName>
</protein>
<dbReference type="PANTHER" id="PTHR44688">
    <property type="entry name" value="DNA-BINDING TRANSCRIPTIONAL ACTIVATOR DEVR_DOSR"/>
    <property type="match status" value="1"/>
</dbReference>
<gene>
    <name evidence="5" type="ORF">JOF29_004576</name>
</gene>
<evidence type="ECO:0000256" key="3">
    <source>
        <dbReference type="ARBA" id="ARBA00023163"/>
    </source>
</evidence>
<dbReference type="RefSeq" id="WP_307863600.1">
    <property type="nucleotide sequence ID" value="NZ_BAAAVU010000001.1"/>
</dbReference>
<keyword evidence="2 5" id="KW-0238">DNA-binding</keyword>
<dbReference type="GO" id="GO:0003677">
    <property type="term" value="F:DNA binding"/>
    <property type="evidence" value="ECO:0007669"/>
    <property type="project" value="UniProtKB-KW"/>
</dbReference>
<dbReference type="PROSITE" id="PS50043">
    <property type="entry name" value="HTH_LUXR_2"/>
    <property type="match status" value="1"/>
</dbReference>
<dbReference type="InterPro" id="IPR016032">
    <property type="entry name" value="Sig_transdc_resp-reg_C-effctor"/>
</dbReference>
<dbReference type="EMBL" id="JAGINT010000002">
    <property type="protein sequence ID" value="MBP2353466.1"/>
    <property type="molecule type" value="Genomic_DNA"/>
</dbReference>
<name>A0ABS4UPA7_9ACTN</name>
<dbReference type="CDD" id="cd06170">
    <property type="entry name" value="LuxR_C_like"/>
    <property type="match status" value="1"/>
</dbReference>
<evidence type="ECO:0000256" key="2">
    <source>
        <dbReference type="ARBA" id="ARBA00023125"/>
    </source>
</evidence>
<dbReference type="PROSITE" id="PS00622">
    <property type="entry name" value="HTH_LUXR_1"/>
    <property type="match status" value="1"/>
</dbReference>
<reference evidence="5 6" key="1">
    <citation type="submission" date="2021-03" db="EMBL/GenBank/DDBJ databases">
        <title>Sequencing the genomes of 1000 actinobacteria strains.</title>
        <authorList>
            <person name="Klenk H.-P."/>
        </authorList>
    </citation>
    <scope>NUCLEOTIDE SEQUENCE [LARGE SCALE GENOMIC DNA]</scope>
    <source>
        <strain evidence="5 6">DSM 18824</strain>
    </source>
</reference>
<accession>A0ABS4UPA7</accession>
<dbReference type="SUPFAM" id="SSF46894">
    <property type="entry name" value="C-terminal effector domain of the bipartite response regulators"/>
    <property type="match status" value="1"/>
</dbReference>